<evidence type="ECO:0000256" key="1">
    <source>
        <dbReference type="SAM" id="MobiDB-lite"/>
    </source>
</evidence>
<evidence type="ECO:0000313" key="2">
    <source>
        <dbReference type="EMBL" id="RDX58321.1"/>
    </source>
</evidence>
<organism evidence="2 3">
    <name type="scientific">Mucuna pruriens</name>
    <name type="common">Velvet bean</name>
    <name type="synonym">Dolichos pruriens</name>
    <dbReference type="NCBI Taxonomy" id="157652"/>
    <lineage>
        <taxon>Eukaryota</taxon>
        <taxon>Viridiplantae</taxon>
        <taxon>Streptophyta</taxon>
        <taxon>Embryophyta</taxon>
        <taxon>Tracheophyta</taxon>
        <taxon>Spermatophyta</taxon>
        <taxon>Magnoliopsida</taxon>
        <taxon>eudicotyledons</taxon>
        <taxon>Gunneridae</taxon>
        <taxon>Pentapetalae</taxon>
        <taxon>rosids</taxon>
        <taxon>fabids</taxon>
        <taxon>Fabales</taxon>
        <taxon>Fabaceae</taxon>
        <taxon>Papilionoideae</taxon>
        <taxon>50 kb inversion clade</taxon>
        <taxon>NPAAA clade</taxon>
        <taxon>indigoferoid/millettioid clade</taxon>
        <taxon>Phaseoleae</taxon>
        <taxon>Mucuna</taxon>
    </lineage>
</organism>
<feature type="region of interest" description="Disordered" evidence="1">
    <location>
        <begin position="22"/>
        <end position="41"/>
    </location>
</feature>
<dbReference type="EMBL" id="QJKJ01017620">
    <property type="protein sequence ID" value="RDX58321.1"/>
    <property type="molecule type" value="Genomic_DNA"/>
</dbReference>
<sequence>MIVEVLSKARGPEEIIMAEDLNIPTPRDPDKGHEETETTSYPLARPIDNKLMSGRLSLRGCVSADIRMSVSRKPTGRYVRSLRVRIPRSKHLSLSYQTPPTPRHGDSNHKTTNIHFRINSRKREKEAEFRRSQRFQTRTESNIEPFAPETADFTAVVTISSQTHKINSKLWRGRTSKDRSCIPSRGKVDTSISDNGINTRYANDTISKKKKRNFQPKSFLGEDGFGCVFKGWIE</sequence>
<proteinExistence type="predicted"/>
<keyword evidence="3" id="KW-1185">Reference proteome</keyword>
<evidence type="ECO:0000313" key="3">
    <source>
        <dbReference type="Proteomes" id="UP000257109"/>
    </source>
</evidence>
<dbReference type="AlphaFoldDB" id="A0A371E0R0"/>
<name>A0A371E0R0_MUCPR</name>
<comment type="caution">
    <text evidence="2">The sequence shown here is derived from an EMBL/GenBank/DDBJ whole genome shotgun (WGS) entry which is preliminary data.</text>
</comment>
<reference evidence="2" key="1">
    <citation type="submission" date="2018-05" db="EMBL/GenBank/DDBJ databases">
        <title>Draft genome of Mucuna pruriens seed.</title>
        <authorList>
            <person name="Nnadi N.E."/>
            <person name="Vos R."/>
            <person name="Hasami M.H."/>
            <person name="Devisetty U.K."/>
            <person name="Aguiy J.C."/>
        </authorList>
    </citation>
    <scope>NUCLEOTIDE SEQUENCE [LARGE SCALE GENOMIC DNA]</scope>
    <source>
        <strain evidence="2">JCA_2017</strain>
    </source>
</reference>
<dbReference type="STRING" id="157652.A0A371E0R0"/>
<accession>A0A371E0R0</accession>
<protein>
    <submittedName>
        <fullName evidence="2">Uncharacterized protein</fullName>
    </submittedName>
</protein>
<dbReference type="Proteomes" id="UP000257109">
    <property type="component" value="Unassembled WGS sequence"/>
</dbReference>
<feature type="non-terminal residue" evidence="2">
    <location>
        <position position="1"/>
    </location>
</feature>
<feature type="compositionally biased region" description="Basic and acidic residues" evidence="1">
    <location>
        <begin position="27"/>
        <end position="36"/>
    </location>
</feature>
<gene>
    <name evidence="2" type="ORF">CR513_62373</name>
</gene>